<comment type="caution">
    <text evidence="4">The sequence shown here is derived from an EMBL/GenBank/DDBJ whole genome shotgun (WGS) entry which is preliminary data.</text>
</comment>
<gene>
    <name evidence="4" type="ORF">ACFQV2_00885</name>
</gene>
<protein>
    <submittedName>
        <fullName evidence="4">Alpha/beta hydrolase</fullName>
    </submittedName>
</protein>
<organism evidence="4 5">
    <name type="scientific">Actinokineospora soli</name>
    <dbReference type="NCBI Taxonomy" id="1048753"/>
    <lineage>
        <taxon>Bacteria</taxon>
        <taxon>Bacillati</taxon>
        <taxon>Actinomycetota</taxon>
        <taxon>Actinomycetes</taxon>
        <taxon>Pseudonocardiales</taxon>
        <taxon>Pseudonocardiaceae</taxon>
        <taxon>Actinokineospora</taxon>
    </lineage>
</organism>
<reference evidence="5" key="1">
    <citation type="journal article" date="2019" name="Int. J. Syst. Evol. Microbiol.">
        <title>The Global Catalogue of Microorganisms (GCM) 10K type strain sequencing project: providing services to taxonomists for standard genome sequencing and annotation.</title>
        <authorList>
            <consortium name="The Broad Institute Genomics Platform"/>
            <consortium name="The Broad Institute Genome Sequencing Center for Infectious Disease"/>
            <person name="Wu L."/>
            <person name="Ma J."/>
        </authorList>
    </citation>
    <scope>NUCLEOTIDE SEQUENCE [LARGE SCALE GENOMIC DNA]</scope>
    <source>
        <strain evidence="5">JCM 17695</strain>
    </source>
</reference>
<evidence type="ECO:0000313" key="4">
    <source>
        <dbReference type="EMBL" id="MFC7612434.1"/>
    </source>
</evidence>
<dbReference type="InterPro" id="IPR050300">
    <property type="entry name" value="GDXG_lipolytic_enzyme"/>
</dbReference>
<accession>A0ABW2TH43</accession>
<evidence type="ECO:0000256" key="1">
    <source>
        <dbReference type="ARBA" id="ARBA00022801"/>
    </source>
</evidence>
<feature type="region of interest" description="Disordered" evidence="2">
    <location>
        <begin position="339"/>
        <end position="439"/>
    </location>
</feature>
<feature type="domain" description="Alpha/beta hydrolase fold-3" evidence="3">
    <location>
        <begin position="113"/>
        <end position="319"/>
    </location>
</feature>
<evidence type="ECO:0000313" key="5">
    <source>
        <dbReference type="Proteomes" id="UP001596512"/>
    </source>
</evidence>
<sequence length="490" mass="51864">MSKLMNRVPIPVQAGFARAVFGLPTPVKRLIAGPPVRIDGQELALDAQLLLLLDKLADHELVRGTPEQARARMARAVPLASGPPIEPVAVRALELDGVPARLYTPDEDTDALLVYYHGGGWVLGTLDSHDNTCRYLAREAGVKVLSVDYRLAPENPFPAAVEDAVAAFRHAHAKAADLGVDPDRIAVGGDSAGGNLAAVTALVTTRDGGPAPAFQLLIYPGVDSTVRRRSRELFGDGFFLSSADMDWFCDHYCPEVDLRSDPRFSVLLATDLSGLPPAYLATAGFDPLRDEGEAFGAALAAAGVPVTVRRHRDLIHGYITFLGLGTRFREATAEAAARCAPASPSPADNVIRYRPPISGRGLRGRGERRGPGPGQGERDDRDQQAARARGREAPGRRAVVDDEADDRRARRGAEGERRRLQAGGLASAARGASRATSSPVAAIVGAHTKLVGTRASASSHHAPPSSPAGITSTLSRTTNVICGSDRRTAP</sequence>
<name>A0ABW2TH43_9PSEU</name>
<keyword evidence="1 4" id="KW-0378">Hydrolase</keyword>
<dbReference type="SUPFAM" id="SSF53474">
    <property type="entry name" value="alpha/beta-Hydrolases"/>
    <property type="match status" value="1"/>
</dbReference>
<dbReference type="InterPro" id="IPR029058">
    <property type="entry name" value="AB_hydrolase_fold"/>
</dbReference>
<dbReference type="Gene3D" id="3.40.50.1820">
    <property type="entry name" value="alpha/beta hydrolase"/>
    <property type="match status" value="1"/>
</dbReference>
<evidence type="ECO:0000259" key="3">
    <source>
        <dbReference type="Pfam" id="PF07859"/>
    </source>
</evidence>
<evidence type="ECO:0000256" key="2">
    <source>
        <dbReference type="SAM" id="MobiDB-lite"/>
    </source>
</evidence>
<dbReference type="EMBL" id="JBHTEY010000003">
    <property type="protein sequence ID" value="MFC7612434.1"/>
    <property type="molecule type" value="Genomic_DNA"/>
</dbReference>
<keyword evidence="5" id="KW-1185">Reference proteome</keyword>
<proteinExistence type="predicted"/>
<dbReference type="PANTHER" id="PTHR48081:SF8">
    <property type="entry name" value="ALPHA_BETA HYDROLASE FOLD-3 DOMAIN-CONTAINING PROTEIN-RELATED"/>
    <property type="match status" value="1"/>
</dbReference>
<feature type="compositionally biased region" description="Polar residues" evidence="2">
    <location>
        <begin position="469"/>
        <end position="481"/>
    </location>
</feature>
<feature type="compositionally biased region" description="Basic and acidic residues" evidence="2">
    <location>
        <begin position="364"/>
        <end position="419"/>
    </location>
</feature>
<feature type="region of interest" description="Disordered" evidence="2">
    <location>
        <begin position="452"/>
        <end position="490"/>
    </location>
</feature>
<feature type="compositionally biased region" description="Low complexity" evidence="2">
    <location>
        <begin position="421"/>
        <end position="435"/>
    </location>
</feature>
<dbReference type="PANTHER" id="PTHR48081">
    <property type="entry name" value="AB HYDROLASE SUPERFAMILY PROTEIN C4A8.06C"/>
    <property type="match status" value="1"/>
</dbReference>
<dbReference type="Pfam" id="PF07859">
    <property type="entry name" value="Abhydrolase_3"/>
    <property type="match status" value="1"/>
</dbReference>
<dbReference type="GO" id="GO:0016787">
    <property type="term" value="F:hydrolase activity"/>
    <property type="evidence" value="ECO:0007669"/>
    <property type="project" value="UniProtKB-KW"/>
</dbReference>
<dbReference type="InterPro" id="IPR013094">
    <property type="entry name" value="AB_hydrolase_3"/>
</dbReference>
<dbReference type="Proteomes" id="UP001596512">
    <property type="component" value="Unassembled WGS sequence"/>
</dbReference>